<organism evidence="1 2">
    <name type="scientific">Clostridium butyricum</name>
    <dbReference type="NCBI Taxonomy" id="1492"/>
    <lineage>
        <taxon>Bacteria</taxon>
        <taxon>Bacillati</taxon>
        <taxon>Bacillota</taxon>
        <taxon>Clostridia</taxon>
        <taxon>Eubacteriales</taxon>
        <taxon>Clostridiaceae</taxon>
        <taxon>Clostridium</taxon>
    </lineage>
</organism>
<reference evidence="1 2" key="1">
    <citation type="submission" date="2020-01" db="EMBL/GenBank/DDBJ databases">
        <title>Genome sequence of a 1,3-propanediol producer, Clostridium butyricum S3.</title>
        <authorList>
            <person name="Zhou J."/>
        </authorList>
    </citation>
    <scope>NUCLEOTIDE SEQUENCE [LARGE SCALE GENOMIC DNA]</scope>
    <source>
        <strain evidence="1 2">S3</strain>
    </source>
</reference>
<dbReference type="EMBL" id="WOFV02000052">
    <property type="protein sequence ID" value="NAS19014.1"/>
    <property type="molecule type" value="Genomic_DNA"/>
</dbReference>
<proteinExistence type="predicted"/>
<protein>
    <submittedName>
        <fullName evidence="1">Uncharacterized protein</fullName>
    </submittedName>
</protein>
<evidence type="ECO:0000313" key="2">
    <source>
        <dbReference type="Proteomes" id="UP000474042"/>
    </source>
</evidence>
<evidence type="ECO:0000313" key="1">
    <source>
        <dbReference type="EMBL" id="NAS19014.1"/>
    </source>
</evidence>
<dbReference type="AlphaFoldDB" id="A0A6L9ERR3"/>
<name>A0A6L9ERR3_CLOBU</name>
<sequence length="122" mass="14546">MHRLIGEDSIFNSPEDMVESILYICKNYEVYNISAKLISRAYTSWHQNPEIKIENGCLYMNSITGNLQSYLPLELLEEITIRYREENECYKAKYEDTLRVTTKYLDKFLKDNALEILIRYEN</sequence>
<comment type="caution">
    <text evidence="1">The sequence shown here is derived from an EMBL/GenBank/DDBJ whole genome shotgun (WGS) entry which is preliminary data.</text>
</comment>
<dbReference type="Proteomes" id="UP000474042">
    <property type="component" value="Unassembled WGS sequence"/>
</dbReference>
<accession>A0A6L9ERR3</accession>
<gene>
    <name evidence="1" type="ORF">GND98_014325</name>
</gene>